<gene>
    <name evidence="3" type="ORF">P3H78_03870</name>
</gene>
<feature type="compositionally biased region" description="Low complexity" evidence="1">
    <location>
        <begin position="343"/>
        <end position="355"/>
    </location>
</feature>
<protein>
    <submittedName>
        <fullName evidence="3">Translation initiation factor IF-2</fullName>
    </submittedName>
</protein>
<feature type="region of interest" description="Disordered" evidence="1">
    <location>
        <begin position="151"/>
        <end position="364"/>
    </location>
</feature>
<dbReference type="RefSeq" id="WP_276107287.1">
    <property type="nucleotide sequence ID" value="NZ_JARJBB010000001.1"/>
</dbReference>
<feature type="compositionally biased region" description="Pro residues" evidence="1">
    <location>
        <begin position="314"/>
        <end position="342"/>
    </location>
</feature>
<dbReference type="EMBL" id="JARJBB010000001">
    <property type="protein sequence ID" value="MDF3297769.1"/>
    <property type="molecule type" value="Genomic_DNA"/>
</dbReference>
<keyword evidence="4" id="KW-1185">Reference proteome</keyword>
<dbReference type="GO" id="GO:0003743">
    <property type="term" value="F:translation initiation factor activity"/>
    <property type="evidence" value="ECO:0007669"/>
    <property type="project" value="UniProtKB-KW"/>
</dbReference>
<evidence type="ECO:0000313" key="4">
    <source>
        <dbReference type="Proteomes" id="UP001221150"/>
    </source>
</evidence>
<proteinExistence type="predicted"/>
<feature type="compositionally biased region" description="Low complexity" evidence="1">
    <location>
        <begin position="23"/>
        <end position="39"/>
    </location>
</feature>
<keyword evidence="3" id="KW-0396">Initiation factor</keyword>
<accession>A0ABT5ZZG2</accession>
<keyword evidence="2" id="KW-0472">Membrane</keyword>
<feature type="transmembrane region" description="Helical" evidence="2">
    <location>
        <begin position="127"/>
        <end position="147"/>
    </location>
</feature>
<keyword evidence="2" id="KW-0812">Transmembrane</keyword>
<dbReference type="Proteomes" id="UP001221150">
    <property type="component" value="Unassembled WGS sequence"/>
</dbReference>
<evidence type="ECO:0000256" key="1">
    <source>
        <dbReference type="SAM" id="MobiDB-lite"/>
    </source>
</evidence>
<feature type="compositionally biased region" description="Low complexity" evidence="1">
    <location>
        <begin position="197"/>
        <end position="248"/>
    </location>
</feature>
<feature type="region of interest" description="Disordered" evidence="1">
    <location>
        <begin position="55"/>
        <end position="117"/>
    </location>
</feature>
<name>A0ABT5ZZG2_9ACTN</name>
<keyword evidence="2" id="KW-1133">Transmembrane helix</keyword>
<keyword evidence="3" id="KW-0648">Protein biosynthesis</keyword>
<evidence type="ECO:0000256" key="2">
    <source>
        <dbReference type="SAM" id="Phobius"/>
    </source>
</evidence>
<comment type="caution">
    <text evidence="3">The sequence shown here is derived from an EMBL/GenBank/DDBJ whole genome shotgun (WGS) entry which is preliminary data.</text>
</comment>
<feature type="compositionally biased region" description="Gly residues" evidence="1">
    <location>
        <begin position="283"/>
        <end position="294"/>
    </location>
</feature>
<organism evidence="3 4">
    <name type="scientific">Streptomyces tropicalis</name>
    <dbReference type="NCBI Taxonomy" id="3034234"/>
    <lineage>
        <taxon>Bacteria</taxon>
        <taxon>Bacillati</taxon>
        <taxon>Actinomycetota</taxon>
        <taxon>Actinomycetes</taxon>
        <taxon>Kitasatosporales</taxon>
        <taxon>Streptomycetaceae</taxon>
        <taxon>Streptomyces</taxon>
    </lineage>
</organism>
<feature type="compositionally biased region" description="Pro residues" evidence="1">
    <location>
        <begin position="249"/>
        <end position="266"/>
    </location>
</feature>
<evidence type="ECO:0000313" key="3">
    <source>
        <dbReference type="EMBL" id="MDF3297769.1"/>
    </source>
</evidence>
<sequence>MRVKNDKNVNNSESAEGSREGTPAAWPAAAPATGEVPAAENDVRAVDGTAVTRALRVTDPWQEPVTARERLTEDTPDPNELTVRLDRAAEPGDPSAARDPGGRGGGGSDGPVFVDESGRRSRRFRRFGMGVGLTCAVYAVVIVVTLVSGNSNAPWLPVPGQADDAPAGKVDTSPVPSDPARPPGTGSGAVAPGTVVTAPGGTRATPDAAATRAAPGGSTAPHRPGASAAPRPSASASPKKPGSGATAPAVPPSTPSAAPSPDPSPSPGGGQPSPGPSPSPASGGTGSGGSGPGSPGTVADGPPTPTPVASEPGTPAPDPAGSPAPATSPPPAAGPSDTPAPAPTDTARPTEPAATSLTVTVQVA</sequence>
<feature type="region of interest" description="Disordered" evidence="1">
    <location>
        <begin position="1"/>
        <end position="43"/>
    </location>
</feature>
<reference evidence="3 4" key="1">
    <citation type="submission" date="2023-03" db="EMBL/GenBank/DDBJ databases">
        <title>Draft genome sequence of Streptomyces sp. K1PA1 isolated from peat swamp forest in Thailand.</title>
        <authorList>
            <person name="Klaysubun C."/>
            <person name="Duangmal K."/>
        </authorList>
    </citation>
    <scope>NUCLEOTIDE SEQUENCE [LARGE SCALE GENOMIC DNA]</scope>
    <source>
        <strain evidence="3 4">K1PA1</strain>
    </source>
</reference>